<accession>F2F550</accession>
<name>F2F550_SOLSS</name>
<dbReference type="Pfam" id="PF04542">
    <property type="entry name" value="Sigma70_r2"/>
    <property type="match status" value="1"/>
</dbReference>
<dbReference type="KEGG" id="siv:SSIL_2592"/>
<dbReference type="SUPFAM" id="SSF88946">
    <property type="entry name" value="Sigma2 domain of RNA polymerase sigma factors"/>
    <property type="match status" value="1"/>
</dbReference>
<dbReference type="InterPro" id="IPR014284">
    <property type="entry name" value="RNA_pol_sigma-70_dom"/>
</dbReference>
<dbReference type="AlphaFoldDB" id="F2F550"/>
<reference evidence="2 3" key="2">
    <citation type="journal article" date="2012" name="J. Biosci. Bioeng.">
        <title>Complete genome sequence and characterization of the N-acylhomoserine lactone-degrading gene of the potato leaf-associated Solibacillus silvestris.</title>
        <authorList>
            <person name="Morohoshi T."/>
            <person name="Tominaga Y."/>
            <person name="Someya N."/>
            <person name="Ikeda T."/>
        </authorList>
    </citation>
    <scope>NUCLEOTIDE SEQUENCE [LARGE SCALE GENOMIC DNA]</scope>
    <source>
        <strain evidence="2 3">StLB046</strain>
    </source>
</reference>
<keyword evidence="2" id="KW-0240">DNA-directed RNA polymerase</keyword>
<protein>
    <submittedName>
        <fullName evidence="2">DNA-directed RNA polymerase specialized sigma subunit, sigma24 homolog</fullName>
    </submittedName>
</protein>
<dbReference type="InterPro" id="IPR036388">
    <property type="entry name" value="WH-like_DNA-bd_sf"/>
</dbReference>
<feature type="domain" description="RNA polymerase sigma-70 region 2" evidence="1">
    <location>
        <begin position="11"/>
        <end position="73"/>
    </location>
</feature>
<dbReference type="GO" id="GO:0003700">
    <property type="term" value="F:DNA-binding transcription factor activity"/>
    <property type="evidence" value="ECO:0007669"/>
    <property type="project" value="InterPro"/>
</dbReference>
<dbReference type="InterPro" id="IPR013324">
    <property type="entry name" value="RNA_pol_sigma_r3/r4-like"/>
</dbReference>
<evidence type="ECO:0000313" key="2">
    <source>
        <dbReference type="EMBL" id="BAK17015.1"/>
    </source>
</evidence>
<dbReference type="Gene3D" id="1.10.10.10">
    <property type="entry name" value="Winged helix-like DNA-binding domain superfamily/Winged helix DNA-binding domain"/>
    <property type="match status" value="1"/>
</dbReference>
<dbReference type="Gene3D" id="1.10.1740.10">
    <property type="match status" value="1"/>
</dbReference>
<dbReference type="STRING" id="1002809.SSIL_2592"/>
<dbReference type="InterPro" id="IPR007627">
    <property type="entry name" value="RNA_pol_sigma70_r2"/>
</dbReference>
<dbReference type="SUPFAM" id="SSF88659">
    <property type="entry name" value="Sigma3 and sigma4 domains of RNA polymerase sigma factors"/>
    <property type="match status" value="1"/>
</dbReference>
<dbReference type="RefSeq" id="WP_014824227.1">
    <property type="nucleotide sequence ID" value="NC_018065.1"/>
</dbReference>
<reference evidence="3" key="1">
    <citation type="submission" date="2011-04" db="EMBL/GenBank/DDBJ databases">
        <title>Genome sequence of Solibacillus silvestris StLB046.</title>
        <authorList>
            <person name="Morohoshi T."/>
            <person name="Someya N."/>
            <person name="Ikeda T."/>
        </authorList>
    </citation>
    <scope>NUCLEOTIDE SEQUENCE [LARGE SCALE GENOMIC DNA]</scope>
    <source>
        <strain evidence="3">StLB046</strain>
    </source>
</reference>
<dbReference type="EMBL" id="AP012157">
    <property type="protein sequence ID" value="BAK17015.1"/>
    <property type="molecule type" value="Genomic_DNA"/>
</dbReference>
<dbReference type="NCBIfam" id="TIGR02937">
    <property type="entry name" value="sigma70-ECF"/>
    <property type="match status" value="1"/>
</dbReference>
<dbReference type="HOGENOM" id="CLU_047691_20_0_9"/>
<dbReference type="Proteomes" id="UP000006691">
    <property type="component" value="Chromosome"/>
</dbReference>
<evidence type="ECO:0000259" key="1">
    <source>
        <dbReference type="Pfam" id="PF04542"/>
    </source>
</evidence>
<organism evidence="2 3">
    <name type="scientific">Solibacillus silvestris (strain StLB046)</name>
    <name type="common">Bacillus silvestris</name>
    <dbReference type="NCBI Taxonomy" id="1002809"/>
    <lineage>
        <taxon>Bacteria</taxon>
        <taxon>Bacillati</taxon>
        <taxon>Bacillota</taxon>
        <taxon>Bacilli</taxon>
        <taxon>Bacillales</taxon>
        <taxon>Caryophanaceae</taxon>
        <taxon>Solibacillus</taxon>
    </lineage>
</organism>
<proteinExistence type="predicted"/>
<gene>
    <name evidence="2" type="ordered locus">SSIL_2592</name>
</gene>
<dbReference type="eggNOG" id="COG1595">
    <property type="taxonomic scope" value="Bacteria"/>
</dbReference>
<dbReference type="GO" id="GO:0000428">
    <property type="term" value="C:DNA-directed RNA polymerase complex"/>
    <property type="evidence" value="ECO:0007669"/>
    <property type="project" value="UniProtKB-KW"/>
</dbReference>
<evidence type="ECO:0000313" key="3">
    <source>
        <dbReference type="Proteomes" id="UP000006691"/>
    </source>
</evidence>
<dbReference type="GO" id="GO:0006352">
    <property type="term" value="P:DNA-templated transcription initiation"/>
    <property type="evidence" value="ECO:0007669"/>
    <property type="project" value="InterPro"/>
</dbReference>
<keyword evidence="3" id="KW-1185">Reference proteome</keyword>
<dbReference type="PATRIC" id="fig|1002809.3.peg.2606"/>
<keyword evidence="2" id="KW-0804">Transcription</keyword>
<sequence length="158" mass="18964">MLDVEQLIFENETLIKKVIFNLKIYRDIDEYMQVGRIALWQALQKFDETKGDFAMFAYMSVKYAIIRALSKANHVSEHELAVEEDVMIINSQQHHFITSNMEWPEWFEELNKDEQFLLIALYEKELSVKEIADNYRLNYETIKKRRQRLLSKLRGLLI</sequence>
<dbReference type="InterPro" id="IPR013325">
    <property type="entry name" value="RNA_pol_sigma_r2"/>
</dbReference>